<feature type="region of interest" description="Disordered" evidence="1">
    <location>
        <begin position="141"/>
        <end position="169"/>
    </location>
</feature>
<organism evidence="2 3">
    <name type="scientific">Fusarium napiforme</name>
    <dbReference type="NCBI Taxonomy" id="42672"/>
    <lineage>
        <taxon>Eukaryota</taxon>
        <taxon>Fungi</taxon>
        <taxon>Dikarya</taxon>
        <taxon>Ascomycota</taxon>
        <taxon>Pezizomycotina</taxon>
        <taxon>Sordariomycetes</taxon>
        <taxon>Hypocreomycetidae</taxon>
        <taxon>Hypocreales</taxon>
        <taxon>Nectriaceae</taxon>
        <taxon>Fusarium</taxon>
        <taxon>Fusarium fujikuroi species complex</taxon>
    </lineage>
</organism>
<evidence type="ECO:0000313" key="2">
    <source>
        <dbReference type="EMBL" id="KAF5534552.1"/>
    </source>
</evidence>
<sequence>MSPPLPQITITSPTGDQVSVLLFPAPAPKSAAVPPWEFFSDQIAEPEPSSAPTTTFAENEALQRREDYAYAHLPDTLAEFKTKTVPADEFAAWQCRICGKNHKQSSQLKVHIGLYKAKGKKSLRCTAAQKLLSEAGVVWDPNSVDEEPDAESEAEDLAIKPAKKKKRAI</sequence>
<keyword evidence="3" id="KW-1185">Reference proteome</keyword>
<protein>
    <recommendedName>
        <fullName evidence="4">C2H2-type domain-containing protein</fullName>
    </recommendedName>
</protein>
<reference evidence="2 3" key="1">
    <citation type="submission" date="2020-05" db="EMBL/GenBank/DDBJ databases">
        <title>Identification and distribution of gene clusters putatively required for synthesis of sphingolipid metabolism inhibitors in phylogenetically diverse species of the filamentous fungus Fusarium.</title>
        <authorList>
            <person name="Kim H.-S."/>
            <person name="Busman M."/>
            <person name="Brown D.W."/>
            <person name="Divon H."/>
            <person name="Uhlig S."/>
            <person name="Proctor R.H."/>
        </authorList>
    </citation>
    <scope>NUCLEOTIDE SEQUENCE [LARGE SCALE GENOMIC DNA]</scope>
    <source>
        <strain evidence="2 3">NRRL 25196</strain>
    </source>
</reference>
<gene>
    <name evidence="2" type="ORF">FNAPI_12321</name>
</gene>
<dbReference type="EMBL" id="JAAOAO010000629">
    <property type="protein sequence ID" value="KAF5534552.1"/>
    <property type="molecule type" value="Genomic_DNA"/>
</dbReference>
<comment type="caution">
    <text evidence="2">The sequence shown here is derived from an EMBL/GenBank/DDBJ whole genome shotgun (WGS) entry which is preliminary data.</text>
</comment>
<feature type="compositionally biased region" description="Acidic residues" evidence="1">
    <location>
        <begin position="143"/>
        <end position="156"/>
    </location>
</feature>
<evidence type="ECO:0000256" key="1">
    <source>
        <dbReference type="SAM" id="MobiDB-lite"/>
    </source>
</evidence>
<dbReference type="Proteomes" id="UP000574317">
    <property type="component" value="Unassembled WGS sequence"/>
</dbReference>
<accession>A0A8H5IEM5</accession>
<proteinExistence type="predicted"/>
<evidence type="ECO:0008006" key="4">
    <source>
        <dbReference type="Google" id="ProtNLM"/>
    </source>
</evidence>
<dbReference type="AlphaFoldDB" id="A0A8H5IEM5"/>
<evidence type="ECO:0000313" key="3">
    <source>
        <dbReference type="Proteomes" id="UP000574317"/>
    </source>
</evidence>
<name>A0A8H5IEM5_9HYPO</name>